<feature type="compositionally biased region" description="Low complexity" evidence="1">
    <location>
        <begin position="25"/>
        <end position="44"/>
    </location>
</feature>
<protein>
    <submittedName>
        <fullName evidence="2">Uncharacterized protein</fullName>
    </submittedName>
</protein>
<keyword evidence="3" id="KW-1185">Reference proteome</keyword>
<comment type="caution">
    <text evidence="2">The sequence shown here is derived from an EMBL/GenBank/DDBJ whole genome shotgun (WGS) entry which is preliminary data.</text>
</comment>
<sequence length="106" mass="10817">MLKVPSGIGRRGKGLGGAPRSSNVEPAAPASPRGSSAGSASPSTPETPPGRGRRRTCQDTLALPIVYCTSEPAPPPRPWPSAGPKAGPCWWLVEPSAAACPLRRPG</sequence>
<evidence type="ECO:0000313" key="3">
    <source>
        <dbReference type="Proteomes" id="UP001189429"/>
    </source>
</evidence>
<name>A0ABN9XP04_9DINO</name>
<accession>A0ABN9XP04</accession>
<dbReference type="EMBL" id="CAUYUJ010020959">
    <property type="protein sequence ID" value="CAK0901627.1"/>
    <property type="molecule type" value="Genomic_DNA"/>
</dbReference>
<proteinExistence type="predicted"/>
<evidence type="ECO:0000256" key="1">
    <source>
        <dbReference type="SAM" id="MobiDB-lite"/>
    </source>
</evidence>
<organism evidence="2 3">
    <name type="scientific">Prorocentrum cordatum</name>
    <dbReference type="NCBI Taxonomy" id="2364126"/>
    <lineage>
        <taxon>Eukaryota</taxon>
        <taxon>Sar</taxon>
        <taxon>Alveolata</taxon>
        <taxon>Dinophyceae</taxon>
        <taxon>Prorocentrales</taxon>
        <taxon>Prorocentraceae</taxon>
        <taxon>Prorocentrum</taxon>
    </lineage>
</organism>
<gene>
    <name evidence="2" type="ORF">PCOR1329_LOCUS78526</name>
</gene>
<dbReference type="Proteomes" id="UP001189429">
    <property type="component" value="Unassembled WGS sequence"/>
</dbReference>
<feature type="region of interest" description="Disordered" evidence="1">
    <location>
        <begin position="1"/>
        <end position="58"/>
    </location>
</feature>
<reference evidence="2" key="1">
    <citation type="submission" date="2023-10" db="EMBL/GenBank/DDBJ databases">
        <authorList>
            <person name="Chen Y."/>
            <person name="Shah S."/>
            <person name="Dougan E. K."/>
            <person name="Thang M."/>
            <person name="Chan C."/>
        </authorList>
    </citation>
    <scope>NUCLEOTIDE SEQUENCE [LARGE SCALE GENOMIC DNA]</scope>
</reference>
<evidence type="ECO:0000313" key="2">
    <source>
        <dbReference type="EMBL" id="CAK0901627.1"/>
    </source>
</evidence>